<dbReference type="InterPro" id="IPR001466">
    <property type="entry name" value="Beta-lactam-related"/>
</dbReference>
<keyword evidence="5" id="KW-1185">Reference proteome</keyword>
<dbReference type="InterPro" id="IPR012338">
    <property type="entry name" value="Beta-lactam/transpept-like"/>
</dbReference>
<evidence type="ECO:0000313" key="4">
    <source>
        <dbReference type="EMBL" id="MCA1854884.1"/>
    </source>
</evidence>
<proteinExistence type="predicted"/>
<dbReference type="GO" id="GO:0016787">
    <property type="term" value="F:hydrolase activity"/>
    <property type="evidence" value="ECO:0007669"/>
    <property type="project" value="UniProtKB-KW"/>
</dbReference>
<dbReference type="PROSITE" id="PS51318">
    <property type="entry name" value="TAT"/>
    <property type="match status" value="1"/>
</dbReference>
<reference evidence="4 5" key="1">
    <citation type="submission" date="2021-07" db="EMBL/GenBank/DDBJ databases">
        <title>Characterization of Violacein-producing bacteria and related species.</title>
        <authorList>
            <person name="Wilson H.S."/>
            <person name="De Leon M.E."/>
        </authorList>
    </citation>
    <scope>NUCLEOTIDE SEQUENCE [LARGE SCALE GENOMIC DNA]</scope>
    <source>
        <strain evidence="4 5">HSC-2F05</strain>
    </source>
</reference>
<dbReference type="Proteomes" id="UP001198602">
    <property type="component" value="Unassembled WGS sequence"/>
</dbReference>
<dbReference type="RefSeq" id="WP_225237301.1">
    <property type="nucleotide sequence ID" value="NZ_JAHYBX010000001.1"/>
</dbReference>
<organism evidence="4 5">
    <name type="scientific">Massilia hydrophila</name>
    <dbReference type="NCBI Taxonomy" id="3044279"/>
    <lineage>
        <taxon>Bacteria</taxon>
        <taxon>Pseudomonadati</taxon>
        <taxon>Pseudomonadota</taxon>
        <taxon>Betaproteobacteria</taxon>
        <taxon>Burkholderiales</taxon>
        <taxon>Oxalobacteraceae</taxon>
        <taxon>Telluria group</taxon>
        <taxon>Massilia</taxon>
    </lineage>
</organism>
<comment type="caution">
    <text evidence="4">The sequence shown here is derived from an EMBL/GenBank/DDBJ whole genome shotgun (WGS) entry which is preliminary data.</text>
</comment>
<dbReference type="Gene3D" id="3.40.710.10">
    <property type="entry name" value="DD-peptidase/beta-lactamase superfamily"/>
    <property type="match status" value="1"/>
</dbReference>
<evidence type="ECO:0000313" key="5">
    <source>
        <dbReference type="Proteomes" id="UP001198602"/>
    </source>
</evidence>
<protein>
    <submittedName>
        <fullName evidence="4">Serine hydrolase</fullName>
    </submittedName>
</protein>
<keyword evidence="1 4" id="KW-0378">Hydrolase</keyword>
<evidence type="ECO:0000256" key="2">
    <source>
        <dbReference type="SAM" id="SignalP"/>
    </source>
</evidence>
<name>A0ABS7Y8K9_9BURK</name>
<feature type="signal peptide" evidence="2">
    <location>
        <begin position="1"/>
        <end position="30"/>
    </location>
</feature>
<dbReference type="EMBL" id="JAHYBX010000001">
    <property type="protein sequence ID" value="MCA1854884.1"/>
    <property type="molecule type" value="Genomic_DNA"/>
</dbReference>
<evidence type="ECO:0000259" key="3">
    <source>
        <dbReference type="Pfam" id="PF00144"/>
    </source>
</evidence>
<accession>A0ABS7Y8K9</accession>
<dbReference type="PANTHER" id="PTHR43283:SF11">
    <property type="entry name" value="BETA-LACTAMASE-RELATED DOMAIN-CONTAINING PROTEIN"/>
    <property type="match status" value="1"/>
</dbReference>
<feature type="domain" description="Beta-lactamase-related" evidence="3">
    <location>
        <begin position="130"/>
        <end position="377"/>
    </location>
</feature>
<keyword evidence="2" id="KW-0732">Signal</keyword>
<evidence type="ECO:0000256" key="1">
    <source>
        <dbReference type="ARBA" id="ARBA00022801"/>
    </source>
</evidence>
<sequence length="406" mass="43762">MNVDLTNSLAQASRRGMLMLGLAALLPALAGCAATAGSPASVAAPYFPPPGGWARKAPAELGIDPAALAAAVQFAQARETTRALDFSDQEATFGTRLGSMPTERARTNGLVIYKGYVVAEFGDTGFVDPTYSVAKSMLATVAGVAVRDGRIALDEAVGRRVLDGGYASARNAQVTWKQHLQQETEWEGSLWGKNADFVGQAAFGAGERKPRALQAPGSYYEYNDVRINRFALSLLHVFGQPVPQVFKEQVMDPIGASNRWKWVPYHNSYVELNGKQLPSVSGGTRWGGGMWIDSWDMARFGYLWLRGGAWNGRQLLPASYVREALSPSAHGPDYGYLWWLNTQGKNLPGLPASAYAALGAGSNSILVSPEHDLVIVWRWHAGNVAEFATRVIAAIREPAAGVVRQP</sequence>
<dbReference type="Pfam" id="PF00144">
    <property type="entry name" value="Beta-lactamase"/>
    <property type="match status" value="1"/>
</dbReference>
<feature type="chain" id="PRO_5047173865" evidence="2">
    <location>
        <begin position="31"/>
        <end position="406"/>
    </location>
</feature>
<dbReference type="InterPro" id="IPR050789">
    <property type="entry name" value="Diverse_Enzym_Activities"/>
</dbReference>
<dbReference type="SUPFAM" id="SSF56601">
    <property type="entry name" value="beta-lactamase/transpeptidase-like"/>
    <property type="match status" value="1"/>
</dbReference>
<dbReference type="InterPro" id="IPR006311">
    <property type="entry name" value="TAT_signal"/>
</dbReference>
<dbReference type="PANTHER" id="PTHR43283">
    <property type="entry name" value="BETA-LACTAMASE-RELATED"/>
    <property type="match status" value="1"/>
</dbReference>
<gene>
    <name evidence="4" type="ORF">LE190_02925</name>
</gene>